<proteinExistence type="predicted"/>
<keyword evidence="2" id="KW-1185">Reference proteome</keyword>
<protein>
    <submittedName>
        <fullName evidence="1">Uncharacterized protein</fullName>
    </submittedName>
</protein>
<sequence>MMLLLRGWTHSISISAALWRTHWDLRNVDGNITHHCECLIDTFGATVGAGYFYSFLHCNWLDRASHLESNRFRNRTRVQSIDPDRGGNERACYVETAAGNVMSFTEHAKPP</sequence>
<dbReference type="EMBL" id="JAVFWL010000002">
    <property type="protein sequence ID" value="KAK6737857.1"/>
    <property type="molecule type" value="Genomic_DNA"/>
</dbReference>
<dbReference type="Proteomes" id="UP001303046">
    <property type="component" value="Unassembled WGS sequence"/>
</dbReference>
<reference evidence="1 2" key="1">
    <citation type="submission" date="2023-08" db="EMBL/GenBank/DDBJ databases">
        <title>A Necator americanus chromosomal reference genome.</title>
        <authorList>
            <person name="Ilik V."/>
            <person name="Petrzelkova K.J."/>
            <person name="Pardy F."/>
            <person name="Fuh T."/>
            <person name="Niatou-Singa F.S."/>
            <person name="Gouil Q."/>
            <person name="Baker L."/>
            <person name="Ritchie M.E."/>
            <person name="Jex A.R."/>
            <person name="Gazzola D."/>
            <person name="Li H."/>
            <person name="Toshio Fujiwara R."/>
            <person name="Zhan B."/>
            <person name="Aroian R.V."/>
            <person name="Pafco B."/>
            <person name="Schwarz E.M."/>
        </authorList>
    </citation>
    <scope>NUCLEOTIDE SEQUENCE [LARGE SCALE GENOMIC DNA]</scope>
    <source>
        <strain evidence="1 2">Aroian</strain>
        <tissue evidence="1">Whole animal</tissue>
    </source>
</reference>
<gene>
    <name evidence="1" type="primary">Necator_chrII.g7937</name>
    <name evidence="1" type="ORF">RB195_020143</name>
</gene>
<evidence type="ECO:0000313" key="2">
    <source>
        <dbReference type="Proteomes" id="UP001303046"/>
    </source>
</evidence>
<organism evidence="1 2">
    <name type="scientific">Necator americanus</name>
    <name type="common">Human hookworm</name>
    <dbReference type="NCBI Taxonomy" id="51031"/>
    <lineage>
        <taxon>Eukaryota</taxon>
        <taxon>Metazoa</taxon>
        <taxon>Ecdysozoa</taxon>
        <taxon>Nematoda</taxon>
        <taxon>Chromadorea</taxon>
        <taxon>Rhabditida</taxon>
        <taxon>Rhabditina</taxon>
        <taxon>Rhabditomorpha</taxon>
        <taxon>Strongyloidea</taxon>
        <taxon>Ancylostomatidae</taxon>
        <taxon>Bunostominae</taxon>
        <taxon>Necator</taxon>
    </lineage>
</organism>
<evidence type="ECO:0000313" key="1">
    <source>
        <dbReference type="EMBL" id="KAK6737857.1"/>
    </source>
</evidence>
<name>A0ABR1CHE8_NECAM</name>
<comment type="caution">
    <text evidence="1">The sequence shown here is derived from an EMBL/GenBank/DDBJ whole genome shotgun (WGS) entry which is preliminary data.</text>
</comment>
<accession>A0ABR1CHE8</accession>